<proteinExistence type="predicted"/>
<evidence type="ECO:0000313" key="1">
    <source>
        <dbReference type="EnsemblPlants" id="AET3Gv21126800.17"/>
    </source>
</evidence>
<evidence type="ECO:0000313" key="2">
    <source>
        <dbReference type="Proteomes" id="UP000015105"/>
    </source>
</evidence>
<keyword evidence="2" id="KW-1185">Reference proteome</keyword>
<reference evidence="1" key="4">
    <citation type="submission" date="2019-03" db="UniProtKB">
        <authorList>
            <consortium name="EnsemblPlants"/>
        </authorList>
    </citation>
    <scope>IDENTIFICATION</scope>
</reference>
<dbReference type="EnsemblPlants" id="AET3Gv21126800.17">
    <property type="protein sequence ID" value="AET3Gv21126800.17"/>
    <property type="gene ID" value="AET3Gv21126800"/>
</dbReference>
<organism evidence="1 2">
    <name type="scientific">Aegilops tauschii subsp. strangulata</name>
    <name type="common">Goatgrass</name>
    <dbReference type="NCBI Taxonomy" id="200361"/>
    <lineage>
        <taxon>Eukaryota</taxon>
        <taxon>Viridiplantae</taxon>
        <taxon>Streptophyta</taxon>
        <taxon>Embryophyta</taxon>
        <taxon>Tracheophyta</taxon>
        <taxon>Spermatophyta</taxon>
        <taxon>Magnoliopsida</taxon>
        <taxon>Liliopsida</taxon>
        <taxon>Poales</taxon>
        <taxon>Poaceae</taxon>
        <taxon>BOP clade</taxon>
        <taxon>Pooideae</taxon>
        <taxon>Triticodae</taxon>
        <taxon>Triticeae</taxon>
        <taxon>Triticinae</taxon>
        <taxon>Aegilops</taxon>
    </lineage>
</organism>
<reference evidence="1" key="5">
    <citation type="journal article" date="2021" name="G3 (Bethesda)">
        <title>Aegilops tauschii genome assembly Aet v5.0 features greater sequence contiguity and improved annotation.</title>
        <authorList>
            <person name="Wang L."/>
            <person name="Zhu T."/>
            <person name="Rodriguez J.C."/>
            <person name="Deal K.R."/>
            <person name="Dubcovsky J."/>
            <person name="McGuire P.E."/>
            <person name="Lux T."/>
            <person name="Spannagl M."/>
            <person name="Mayer K.F.X."/>
            <person name="Baldrich P."/>
            <person name="Meyers B.C."/>
            <person name="Huo N."/>
            <person name="Gu Y.Q."/>
            <person name="Zhou H."/>
            <person name="Devos K.M."/>
            <person name="Bennetzen J.L."/>
            <person name="Unver T."/>
            <person name="Budak H."/>
            <person name="Gulick P.J."/>
            <person name="Galiba G."/>
            <person name="Kalapos B."/>
            <person name="Nelson D.R."/>
            <person name="Li P."/>
            <person name="You F.M."/>
            <person name="Luo M.C."/>
            <person name="Dvorak J."/>
        </authorList>
    </citation>
    <scope>NUCLEOTIDE SEQUENCE [LARGE SCALE GENOMIC DNA]</scope>
    <source>
        <strain evidence="1">cv. AL8/78</strain>
    </source>
</reference>
<dbReference type="Proteomes" id="UP000015105">
    <property type="component" value="Chromosome 3D"/>
</dbReference>
<reference evidence="2" key="1">
    <citation type="journal article" date="2014" name="Science">
        <title>Ancient hybridizations among the ancestral genomes of bread wheat.</title>
        <authorList>
            <consortium name="International Wheat Genome Sequencing Consortium,"/>
            <person name="Marcussen T."/>
            <person name="Sandve S.R."/>
            <person name="Heier L."/>
            <person name="Spannagl M."/>
            <person name="Pfeifer M."/>
            <person name="Jakobsen K.S."/>
            <person name="Wulff B.B."/>
            <person name="Steuernagel B."/>
            <person name="Mayer K.F."/>
            <person name="Olsen O.A."/>
        </authorList>
    </citation>
    <scope>NUCLEOTIDE SEQUENCE [LARGE SCALE GENOMIC DNA]</scope>
    <source>
        <strain evidence="2">cv. AL8/78</strain>
    </source>
</reference>
<protein>
    <submittedName>
        <fullName evidence="1">Uncharacterized protein</fullName>
    </submittedName>
</protein>
<reference evidence="1" key="3">
    <citation type="journal article" date="2017" name="Nature">
        <title>Genome sequence of the progenitor of the wheat D genome Aegilops tauschii.</title>
        <authorList>
            <person name="Luo M.C."/>
            <person name="Gu Y.Q."/>
            <person name="Puiu D."/>
            <person name="Wang H."/>
            <person name="Twardziok S.O."/>
            <person name="Deal K.R."/>
            <person name="Huo N."/>
            <person name="Zhu T."/>
            <person name="Wang L."/>
            <person name="Wang Y."/>
            <person name="McGuire P.E."/>
            <person name="Liu S."/>
            <person name="Long H."/>
            <person name="Ramasamy R.K."/>
            <person name="Rodriguez J.C."/>
            <person name="Van S.L."/>
            <person name="Yuan L."/>
            <person name="Wang Z."/>
            <person name="Xia Z."/>
            <person name="Xiao L."/>
            <person name="Anderson O.D."/>
            <person name="Ouyang S."/>
            <person name="Liang Y."/>
            <person name="Zimin A.V."/>
            <person name="Pertea G."/>
            <person name="Qi P."/>
            <person name="Bennetzen J.L."/>
            <person name="Dai X."/>
            <person name="Dawson M.W."/>
            <person name="Muller H.G."/>
            <person name="Kugler K."/>
            <person name="Rivarola-Duarte L."/>
            <person name="Spannagl M."/>
            <person name="Mayer K.F.X."/>
            <person name="Lu F.H."/>
            <person name="Bevan M.W."/>
            <person name="Leroy P."/>
            <person name="Li P."/>
            <person name="You F.M."/>
            <person name="Sun Q."/>
            <person name="Liu Z."/>
            <person name="Lyons E."/>
            <person name="Wicker T."/>
            <person name="Salzberg S.L."/>
            <person name="Devos K.M."/>
            <person name="Dvorak J."/>
        </authorList>
    </citation>
    <scope>NUCLEOTIDE SEQUENCE [LARGE SCALE GENOMIC DNA]</scope>
    <source>
        <strain evidence="1">cv. AL8/78</strain>
    </source>
</reference>
<dbReference type="Gramene" id="AET3Gv21126800.17">
    <property type="protein sequence ID" value="AET3Gv21126800.17"/>
    <property type="gene ID" value="AET3Gv21126800"/>
</dbReference>
<accession>A0A453GMU5</accession>
<name>A0A453GMU5_AEGTS</name>
<sequence>MDAAWKFRPCGNIRGDTQRRKMIILPGDVCDFVGPNRPSHFLYCNVDVFLAARARVFCFCQSLCGTGQPVQFFFCQSLSGTDSVDS</sequence>
<dbReference type="AlphaFoldDB" id="A0A453GMU5"/>
<reference evidence="2" key="2">
    <citation type="journal article" date="2017" name="Nat. Plants">
        <title>The Aegilops tauschii genome reveals multiple impacts of transposons.</title>
        <authorList>
            <person name="Zhao G."/>
            <person name="Zou C."/>
            <person name="Li K."/>
            <person name="Wang K."/>
            <person name="Li T."/>
            <person name="Gao L."/>
            <person name="Zhang X."/>
            <person name="Wang H."/>
            <person name="Yang Z."/>
            <person name="Liu X."/>
            <person name="Jiang W."/>
            <person name="Mao L."/>
            <person name="Kong X."/>
            <person name="Jiao Y."/>
            <person name="Jia J."/>
        </authorList>
    </citation>
    <scope>NUCLEOTIDE SEQUENCE [LARGE SCALE GENOMIC DNA]</scope>
    <source>
        <strain evidence="2">cv. AL8/78</strain>
    </source>
</reference>